<evidence type="ECO:0000256" key="2">
    <source>
        <dbReference type="ARBA" id="ARBA00023125"/>
    </source>
</evidence>
<protein>
    <submittedName>
        <fullName evidence="6">Transcription regulator</fullName>
    </submittedName>
</protein>
<reference evidence="6 7" key="1">
    <citation type="journal article" date="2015" name="Genome Announc.">
        <title>Expanding the biotechnology potential of lactobacilli through comparative genomics of 213 strains and associated genera.</title>
        <authorList>
            <person name="Sun Z."/>
            <person name="Harris H.M."/>
            <person name="McCann A."/>
            <person name="Guo C."/>
            <person name="Argimon S."/>
            <person name="Zhang W."/>
            <person name="Yang X."/>
            <person name="Jeffery I.B."/>
            <person name="Cooney J.C."/>
            <person name="Kagawa T.F."/>
            <person name="Liu W."/>
            <person name="Song Y."/>
            <person name="Salvetti E."/>
            <person name="Wrobel A."/>
            <person name="Rasinkangas P."/>
            <person name="Parkhill J."/>
            <person name="Rea M.C."/>
            <person name="O'Sullivan O."/>
            <person name="Ritari J."/>
            <person name="Douillard F.P."/>
            <person name="Paul Ross R."/>
            <person name="Yang R."/>
            <person name="Briner A.E."/>
            <person name="Felis G.E."/>
            <person name="de Vos W.M."/>
            <person name="Barrangou R."/>
            <person name="Klaenhammer T.R."/>
            <person name="Caufield P.W."/>
            <person name="Cui Y."/>
            <person name="Zhang H."/>
            <person name="O'Toole P.W."/>
        </authorList>
    </citation>
    <scope>NUCLEOTIDE SEQUENCE [LARGE SCALE GENOMIC DNA]</scope>
    <source>
        <strain evidence="6 7">DSM 15945</strain>
    </source>
</reference>
<evidence type="ECO:0000313" key="7">
    <source>
        <dbReference type="Proteomes" id="UP000051922"/>
    </source>
</evidence>
<comment type="caution">
    <text evidence="6">The sequence shown here is derived from an EMBL/GenBank/DDBJ whole genome shotgun (WGS) entry which is preliminary data.</text>
</comment>
<dbReference type="SUPFAM" id="SSF51215">
    <property type="entry name" value="Regulatory protein AraC"/>
    <property type="match status" value="1"/>
</dbReference>
<dbReference type="Gene3D" id="2.60.120.10">
    <property type="entry name" value="Jelly Rolls"/>
    <property type="match status" value="1"/>
</dbReference>
<dbReference type="Pfam" id="PF12833">
    <property type="entry name" value="HTH_18"/>
    <property type="match status" value="1"/>
</dbReference>
<dbReference type="SUPFAM" id="SSF46689">
    <property type="entry name" value="Homeodomain-like"/>
    <property type="match status" value="1"/>
</dbReference>
<dbReference type="SMART" id="SM00342">
    <property type="entry name" value="HTH_ARAC"/>
    <property type="match status" value="1"/>
</dbReference>
<keyword evidence="1" id="KW-0805">Transcription regulation</keyword>
<sequence>MKIVHEIVQTAPHLPFKYYLHDESTRVEVAPHWHQGVEVNMLIEGMPLKFVTDGVTHEYVPGDVWVVNSRAVHSASGFDNGGWREFGFIVDADFMAENYPDLPSVELRLHGAVAAASYRKLLRHMQSMMELVDATADPAIRLVVLGHFFAILGILFSDYKHGKVAVAVNDNAGLVDTMMGAIMQRYAEPITGRSLAEEFHVSLTTVNNQFNDAIQMPISRYIRLVRLLNARKMLLGTDQPVNYVASACGFSGDKTLTRNFKQWKGVTPSVYRARYARFHEKDTNRC</sequence>
<keyword evidence="2" id="KW-0238">DNA-binding</keyword>
<dbReference type="InterPro" id="IPR014710">
    <property type="entry name" value="RmlC-like_jellyroll"/>
</dbReference>
<dbReference type="InterPro" id="IPR037923">
    <property type="entry name" value="HTH-like"/>
</dbReference>
<proteinExistence type="predicted"/>
<dbReference type="InterPro" id="IPR050204">
    <property type="entry name" value="AraC_XylS_family_regulators"/>
</dbReference>
<organism evidence="6 7">
    <name type="scientific">Lacticaseibacillus pantheris DSM 15945 = JCM 12539 = NBRC 106106</name>
    <dbReference type="NCBI Taxonomy" id="1423783"/>
    <lineage>
        <taxon>Bacteria</taxon>
        <taxon>Bacillati</taxon>
        <taxon>Bacillota</taxon>
        <taxon>Bacilli</taxon>
        <taxon>Lactobacillales</taxon>
        <taxon>Lactobacillaceae</taxon>
        <taxon>Lacticaseibacillus</taxon>
    </lineage>
</organism>
<evidence type="ECO:0000256" key="4">
    <source>
        <dbReference type="ARBA" id="ARBA00023163"/>
    </source>
</evidence>
<dbReference type="RefSeq" id="WP_054651327.1">
    <property type="nucleotide sequence ID" value="NZ_AZFJ01000036.1"/>
</dbReference>
<gene>
    <name evidence="6" type="ORF">FC50_GL000092</name>
</gene>
<dbReference type="GO" id="GO:0003700">
    <property type="term" value="F:DNA-binding transcription factor activity"/>
    <property type="evidence" value="ECO:0007669"/>
    <property type="project" value="InterPro"/>
</dbReference>
<dbReference type="PANTHER" id="PTHR46796">
    <property type="entry name" value="HTH-TYPE TRANSCRIPTIONAL ACTIVATOR RHAS-RELATED"/>
    <property type="match status" value="1"/>
</dbReference>
<dbReference type="STRING" id="1423783.FC50_GL000092"/>
<dbReference type="InterPro" id="IPR018060">
    <property type="entry name" value="HTH_AraC"/>
</dbReference>
<accession>A0A0R1U750</accession>
<evidence type="ECO:0000259" key="5">
    <source>
        <dbReference type="PROSITE" id="PS01124"/>
    </source>
</evidence>
<keyword evidence="4" id="KW-0804">Transcription</keyword>
<dbReference type="PROSITE" id="PS00041">
    <property type="entry name" value="HTH_ARAC_FAMILY_1"/>
    <property type="match status" value="1"/>
</dbReference>
<dbReference type="InterPro" id="IPR009057">
    <property type="entry name" value="Homeodomain-like_sf"/>
</dbReference>
<feature type="domain" description="HTH araC/xylS-type" evidence="5">
    <location>
        <begin position="176"/>
        <end position="274"/>
    </location>
</feature>
<dbReference type="Proteomes" id="UP000051922">
    <property type="component" value="Unassembled WGS sequence"/>
</dbReference>
<dbReference type="PATRIC" id="fig|1423783.4.peg.101"/>
<dbReference type="PROSITE" id="PS01124">
    <property type="entry name" value="HTH_ARAC_FAMILY_2"/>
    <property type="match status" value="1"/>
</dbReference>
<dbReference type="OrthoDB" id="2211832at2"/>
<evidence type="ECO:0000256" key="3">
    <source>
        <dbReference type="ARBA" id="ARBA00023159"/>
    </source>
</evidence>
<dbReference type="GO" id="GO:0043565">
    <property type="term" value="F:sequence-specific DNA binding"/>
    <property type="evidence" value="ECO:0007669"/>
    <property type="project" value="InterPro"/>
</dbReference>
<name>A0A0R1U750_9LACO</name>
<evidence type="ECO:0000256" key="1">
    <source>
        <dbReference type="ARBA" id="ARBA00023015"/>
    </source>
</evidence>
<dbReference type="InterPro" id="IPR018062">
    <property type="entry name" value="HTH_AraC-typ_CS"/>
</dbReference>
<dbReference type="EMBL" id="AZFJ01000036">
    <property type="protein sequence ID" value="KRL86901.1"/>
    <property type="molecule type" value="Genomic_DNA"/>
</dbReference>
<keyword evidence="7" id="KW-1185">Reference proteome</keyword>
<keyword evidence="3" id="KW-0010">Activator</keyword>
<dbReference type="AlphaFoldDB" id="A0A0R1U750"/>
<dbReference type="Gene3D" id="1.10.10.60">
    <property type="entry name" value="Homeodomain-like"/>
    <property type="match status" value="1"/>
</dbReference>
<evidence type="ECO:0000313" key="6">
    <source>
        <dbReference type="EMBL" id="KRL86901.1"/>
    </source>
</evidence>